<evidence type="ECO:0000313" key="5">
    <source>
        <dbReference type="Proteomes" id="UP000074850"/>
    </source>
</evidence>
<dbReference type="EMBL" id="FIHM01000039">
    <property type="protein sequence ID" value="CYV43815.1"/>
    <property type="molecule type" value="Genomic_DNA"/>
</dbReference>
<dbReference type="Gene3D" id="1.10.287.1490">
    <property type="match status" value="1"/>
</dbReference>
<reference evidence="4 5" key="1">
    <citation type="submission" date="2016-02" db="EMBL/GenBank/DDBJ databases">
        <authorList>
            <consortium name="Pathogen Informatics"/>
        </authorList>
    </citation>
    <scope>NUCLEOTIDE SEQUENCE [LARGE SCALE GENOMIC DNA]</scope>
    <source>
        <strain evidence="4 5">LSS64</strain>
    </source>
</reference>
<feature type="coiled-coil region" evidence="2">
    <location>
        <begin position="66"/>
        <end position="135"/>
    </location>
</feature>
<keyword evidence="1" id="KW-1188">Viral release from host cell</keyword>
<dbReference type="Proteomes" id="UP000074850">
    <property type="component" value="Unassembled WGS sequence"/>
</dbReference>
<dbReference type="RefSeq" id="WP_052805302.1">
    <property type="nucleotide sequence ID" value="NZ_CEFC01000369.1"/>
</dbReference>
<dbReference type="Pfam" id="PF10145">
    <property type="entry name" value="PhageMin_Tail"/>
    <property type="match status" value="1"/>
</dbReference>
<feature type="coiled-coil region" evidence="2">
    <location>
        <begin position="501"/>
        <end position="528"/>
    </location>
</feature>
<feature type="domain" description="Phage tail tape measure protein" evidence="3">
    <location>
        <begin position="210"/>
        <end position="400"/>
    </location>
</feature>
<accession>A0A0Z8IYD2</accession>
<sequence>MGVSNLGDLVATAQLDISPFINNVRQLQLYTRGLDSSLKTVETSFKGQKDKLAGLKAAYTQTGHNLKSYQELLKKQTENYNKLKNKIGDVNTATSEQKTYLVGAQSAMTATAAKVAELQNKYNALAREIATQSSLWTKFGTNLTQFGKELKSFGDGMASVGKSLTIGLTTPIVTGAGYAVKAAAQYESAFAGVKKTVDETATTSYEKLSNSIRQMSKELPASAVEIANVAEVAGQLGIKADNITDFTKVMIDLGESTNMSATVAAESLAKFANITKLAPENYSRLGASIVELGNNFATTEADITAMASRLAGAGAQIGLSQADIIGLSAALSSVGIEAEMGGSAFSKMMVKMQLAATSGAKGMAELTAKTGVSRREFELMLANSPKDFKKLADSIGMTSTEMSNIVKASANLEDFARISGMTADEFVQKFEKDAVGAIGAFINGLGNAEESGESAIEMLNEMGFTEVRLRDALLRAGNAQDLFTSAINMSNDAWDENKALTNEANKRYETTEAKLKMLRNEVTDVAIEFGGPLVDALRDGLEAVKPWLKSAADMAKAFSKLDKEQQQQIIKWGLIAASAGPALSVLGNGISVTGSIFKGLGKVSTVLEKVSGALQTGTPLMSAFSGATTTATAASGGLASAVGLLGNPVTWGVLLGGVAIATIGYFAQKALEARQRTEEWGTEVDKVQAVELTKFKDKVDESTKAMEAFGTSGKDDVEAVKTAFQELVGEIESLTNKELAKDLKLAEKWGLSQEQIDRMKKTAQQGVDNAQAMSDQVIAIYKNANEQRRALTEEEYAIVLNNQTELINKQLSLLEYSGQEKEAITKAMNGRLEELNSAQLSKAMQTTVEWLKEENKAYKISKDELKEIYEAGGYSLEEYNAKVQTLTADHNAKMDAYTQKYVDIRKRMDEVNGRSLASSLEQDKYFLEAYKNALENLGISYDDYARRMENATTRQGVAIQMLARYSQDMTEASRAAATHWNALVFDEKTGKLKTNAEEEVQKAAQSQEGWNQLIFDLKHAELDSNARQVIVEASESAGHWNELTVHEKQMIVNGNQAMIEMATSQEMLNQWVALTPEQKQLLAVDMTANPTQSAQVALDKVKQTRPADIFASDKTATETASAQRAIDNVLQRSPAQILADNRTSPEVSAAQRAIDSIYQRSPVSINASDYASGVAAGVRDQIYSIPDYKLITIEAVRRGEAGYYAQGTNYHPGGLAMVNDQKGSLYRELVTLPSGESFIPEGRNVVLPLPRGTRVLKASDTKKLFPHYADGIGFEDTGIARLARRMNNVTETSVTNVIQTADDALLKALSELLSITREGNSLAARLISQGLGISLSIDGEVGISGPRYNELVNAVSQAIAQELQRKMMLKGMVG</sequence>
<organism evidence="4 5">
    <name type="scientific">Streptococcus suis</name>
    <dbReference type="NCBI Taxonomy" id="1307"/>
    <lineage>
        <taxon>Bacteria</taxon>
        <taxon>Bacillati</taxon>
        <taxon>Bacillota</taxon>
        <taxon>Bacilli</taxon>
        <taxon>Lactobacillales</taxon>
        <taxon>Streptococcaceae</taxon>
        <taxon>Streptococcus</taxon>
    </lineage>
</organism>
<dbReference type="PANTHER" id="PTHR37813:SF1">
    <property type="entry name" value="FELS-2 PROPHAGE PROTEIN"/>
    <property type="match status" value="1"/>
</dbReference>
<dbReference type="InterPro" id="IPR010090">
    <property type="entry name" value="Phage_tape_meas"/>
</dbReference>
<dbReference type="NCBIfam" id="TIGR01760">
    <property type="entry name" value="tape_meas_TP901"/>
    <property type="match status" value="1"/>
</dbReference>
<name>A0A0Z8IYD2_STRSU</name>
<proteinExistence type="predicted"/>
<evidence type="ECO:0000256" key="2">
    <source>
        <dbReference type="SAM" id="Coils"/>
    </source>
</evidence>
<keyword evidence="2" id="KW-0175">Coiled coil</keyword>
<dbReference type="PANTHER" id="PTHR37813">
    <property type="entry name" value="FELS-2 PROPHAGE PROTEIN"/>
    <property type="match status" value="1"/>
</dbReference>
<evidence type="ECO:0000256" key="1">
    <source>
        <dbReference type="ARBA" id="ARBA00022612"/>
    </source>
</evidence>
<gene>
    <name evidence="4" type="ORF">ERS132426_01617</name>
</gene>
<evidence type="ECO:0000313" key="4">
    <source>
        <dbReference type="EMBL" id="CYV43815.1"/>
    </source>
</evidence>
<evidence type="ECO:0000259" key="3">
    <source>
        <dbReference type="Pfam" id="PF10145"/>
    </source>
</evidence>
<protein>
    <submittedName>
        <fullName evidence="4">Phage tail protein</fullName>
    </submittedName>
</protein>